<protein>
    <submittedName>
        <fullName evidence="1">Uncharacterized protein</fullName>
    </submittedName>
</protein>
<evidence type="ECO:0000313" key="1">
    <source>
        <dbReference type="EnsemblPlants" id="OGLUM02G24080.2"/>
    </source>
</evidence>
<keyword evidence="2" id="KW-1185">Reference proteome</keyword>
<dbReference type="AlphaFoldDB" id="A0A0D9YUT9"/>
<sequence>MWQHNNSSMIFRFNLGSSGILGCGCDYDRGTLDSGYGCGCGVFHCQGLQNQSVSGIHVQNDQVRHIHSTSCQNHRNDLGHGHYQLWLTAQPSIHSCL</sequence>
<proteinExistence type="predicted"/>
<evidence type="ECO:0000313" key="2">
    <source>
        <dbReference type="Proteomes" id="UP000026961"/>
    </source>
</evidence>
<dbReference type="HOGENOM" id="CLU_2350171_0_0_1"/>
<reference evidence="1" key="1">
    <citation type="submission" date="2015-04" db="UniProtKB">
        <authorList>
            <consortium name="EnsemblPlants"/>
        </authorList>
    </citation>
    <scope>IDENTIFICATION</scope>
</reference>
<organism evidence="1">
    <name type="scientific">Oryza glumipatula</name>
    <dbReference type="NCBI Taxonomy" id="40148"/>
    <lineage>
        <taxon>Eukaryota</taxon>
        <taxon>Viridiplantae</taxon>
        <taxon>Streptophyta</taxon>
        <taxon>Embryophyta</taxon>
        <taxon>Tracheophyta</taxon>
        <taxon>Spermatophyta</taxon>
        <taxon>Magnoliopsida</taxon>
        <taxon>Liliopsida</taxon>
        <taxon>Poales</taxon>
        <taxon>Poaceae</taxon>
        <taxon>BOP clade</taxon>
        <taxon>Oryzoideae</taxon>
        <taxon>Oryzeae</taxon>
        <taxon>Oryzinae</taxon>
        <taxon>Oryza</taxon>
    </lineage>
</organism>
<name>A0A0D9YUT9_9ORYZ</name>
<dbReference type="EnsemblPlants" id="OGLUM02G24080.2">
    <property type="protein sequence ID" value="OGLUM02G24080.2"/>
    <property type="gene ID" value="OGLUM02G24080"/>
</dbReference>
<dbReference type="Proteomes" id="UP000026961">
    <property type="component" value="Chromosome 2"/>
</dbReference>
<dbReference type="Gramene" id="OGLUM02G24080.2">
    <property type="protein sequence ID" value="OGLUM02G24080.2"/>
    <property type="gene ID" value="OGLUM02G24080"/>
</dbReference>
<accession>A0A0D9YUT9</accession>
<reference evidence="1" key="2">
    <citation type="submission" date="2018-05" db="EMBL/GenBank/DDBJ databases">
        <title>OgluRS3 (Oryza glumaepatula Reference Sequence Version 3).</title>
        <authorList>
            <person name="Zhang J."/>
            <person name="Kudrna D."/>
            <person name="Lee S."/>
            <person name="Talag J."/>
            <person name="Welchert J."/>
            <person name="Wing R.A."/>
        </authorList>
    </citation>
    <scope>NUCLEOTIDE SEQUENCE [LARGE SCALE GENOMIC DNA]</scope>
</reference>